<dbReference type="SMART" id="SM00862">
    <property type="entry name" value="Trans_reg_C"/>
    <property type="match status" value="1"/>
</dbReference>
<dbReference type="Gene3D" id="6.10.250.690">
    <property type="match status" value="1"/>
</dbReference>
<evidence type="ECO:0000313" key="6">
    <source>
        <dbReference type="EMBL" id="USQ98083.1"/>
    </source>
</evidence>
<dbReference type="InterPro" id="IPR001789">
    <property type="entry name" value="Sig_transdc_resp-reg_receiver"/>
</dbReference>
<evidence type="ECO:0000259" key="5">
    <source>
        <dbReference type="PROSITE" id="PS51755"/>
    </source>
</evidence>
<dbReference type="InterPro" id="IPR001867">
    <property type="entry name" value="OmpR/PhoB-type_DNA-bd"/>
</dbReference>
<evidence type="ECO:0000256" key="2">
    <source>
        <dbReference type="PROSITE-ProRule" id="PRU00169"/>
    </source>
</evidence>
<reference evidence="6 7" key="1">
    <citation type="submission" date="2022-04" db="EMBL/GenBank/DDBJ databases">
        <title>Genome sequence of soybean root-associated Caulobacter segnis RL271.</title>
        <authorList>
            <person name="Longley R."/>
            <person name="Bonito G."/>
            <person name="Trigodet F."/>
            <person name="Crosson S."/>
            <person name="Fiebig A."/>
        </authorList>
    </citation>
    <scope>NUCLEOTIDE SEQUENCE [LARGE SCALE GENOMIC DNA]</scope>
    <source>
        <strain evidence="6 7">RL271</strain>
    </source>
</reference>
<dbReference type="InterPro" id="IPR016032">
    <property type="entry name" value="Sig_transdc_resp-reg_C-effctor"/>
</dbReference>
<dbReference type="Gene3D" id="3.40.50.2300">
    <property type="match status" value="1"/>
</dbReference>
<dbReference type="SUPFAM" id="SSF52172">
    <property type="entry name" value="CheY-like"/>
    <property type="match status" value="1"/>
</dbReference>
<organism evidence="6 7">
    <name type="scientific">Caulobacter segnis</name>
    <dbReference type="NCBI Taxonomy" id="88688"/>
    <lineage>
        <taxon>Bacteria</taxon>
        <taxon>Pseudomonadati</taxon>
        <taxon>Pseudomonadota</taxon>
        <taxon>Alphaproteobacteria</taxon>
        <taxon>Caulobacterales</taxon>
        <taxon>Caulobacteraceae</taxon>
        <taxon>Caulobacter</taxon>
    </lineage>
</organism>
<dbReference type="EMBL" id="CP096040">
    <property type="protein sequence ID" value="USQ98083.1"/>
    <property type="molecule type" value="Genomic_DNA"/>
</dbReference>
<gene>
    <name evidence="6" type="ORF">MZV50_11305</name>
</gene>
<feature type="domain" description="OmpR/PhoB-type" evidence="5">
    <location>
        <begin position="126"/>
        <end position="227"/>
    </location>
</feature>
<dbReference type="CDD" id="cd17574">
    <property type="entry name" value="REC_OmpR"/>
    <property type="match status" value="1"/>
</dbReference>
<name>A0ABY4ZZW6_9CAUL</name>
<feature type="DNA-binding region" description="OmpR/PhoB-type" evidence="3">
    <location>
        <begin position="126"/>
        <end position="227"/>
    </location>
</feature>
<evidence type="ECO:0000256" key="1">
    <source>
        <dbReference type="ARBA" id="ARBA00023125"/>
    </source>
</evidence>
<protein>
    <submittedName>
        <fullName evidence="6">Response regulator</fullName>
    </submittedName>
</protein>
<feature type="modified residue" description="4-aspartylphosphate" evidence="2">
    <location>
        <position position="53"/>
    </location>
</feature>
<evidence type="ECO:0000256" key="3">
    <source>
        <dbReference type="PROSITE-ProRule" id="PRU01091"/>
    </source>
</evidence>
<keyword evidence="1 3" id="KW-0238">DNA-binding</keyword>
<dbReference type="CDD" id="cd00383">
    <property type="entry name" value="trans_reg_C"/>
    <property type="match status" value="1"/>
</dbReference>
<keyword evidence="7" id="KW-1185">Reference proteome</keyword>
<evidence type="ECO:0000259" key="4">
    <source>
        <dbReference type="PROSITE" id="PS50110"/>
    </source>
</evidence>
<dbReference type="InterPro" id="IPR036388">
    <property type="entry name" value="WH-like_DNA-bd_sf"/>
</dbReference>
<evidence type="ECO:0000313" key="7">
    <source>
        <dbReference type="Proteomes" id="UP001057520"/>
    </source>
</evidence>
<dbReference type="PANTHER" id="PTHR48111">
    <property type="entry name" value="REGULATOR OF RPOS"/>
    <property type="match status" value="1"/>
</dbReference>
<keyword evidence="2" id="KW-0597">Phosphoprotein</keyword>
<dbReference type="Proteomes" id="UP001057520">
    <property type="component" value="Chromosome"/>
</dbReference>
<dbReference type="Pfam" id="PF00072">
    <property type="entry name" value="Response_reg"/>
    <property type="match status" value="1"/>
</dbReference>
<dbReference type="SMART" id="SM00448">
    <property type="entry name" value="REC"/>
    <property type="match status" value="1"/>
</dbReference>
<accession>A0ABY4ZZW6</accession>
<dbReference type="InterPro" id="IPR011006">
    <property type="entry name" value="CheY-like_superfamily"/>
</dbReference>
<dbReference type="InterPro" id="IPR039420">
    <property type="entry name" value="WalR-like"/>
</dbReference>
<sequence>MNALVLIVEDEPEIAEILVGYLEREGFRIVTARDGLTAVDLHQALRPDIVLLDVGLPKLDGWEVLAQLRRRGGTPVIMLTALDQDLDKLQALRIGADDYVVKPFNPLEVAARAKAVLRRASGRDTASVARAGPLDVDPVNHTATVNAPDGPRRLTLTLTEFRLLLHMAQAPMRLYTRAELLDACLSGGDALERTVDSHLSKLRKKLEAAGAPAMLGNVRGLGYRLLGDQ</sequence>
<dbReference type="Gene3D" id="1.10.10.10">
    <property type="entry name" value="Winged helix-like DNA-binding domain superfamily/Winged helix DNA-binding domain"/>
    <property type="match status" value="1"/>
</dbReference>
<proteinExistence type="predicted"/>
<dbReference type="PANTHER" id="PTHR48111:SF59">
    <property type="entry name" value="TRANSCRIPTIONAL REGULATORY PROTEIN BAER"/>
    <property type="match status" value="1"/>
</dbReference>
<dbReference type="SUPFAM" id="SSF46894">
    <property type="entry name" value="C-terminal effector domain of the bipartite response regulators"/>
    <property type="match status" value="1"/>
</dbReference>
<dbReference type="PROSITE" id="PS50110">
    <property type="entry name" value="RESPONSE_REGULATORY"/>
    <property type="match status" value="1"/>
</dbReference>
<dbReference type="PROSITE" id="PS51755">
    <property type="entry name" value="OMPR_PHOB"/>
    <property type="match status" value="1"/>
</dbReference>
<feature type="domain" description="Response regulatory" evidence="4">
    <location>
        <begin position="4"/>
        <end position="117"/>
    </location>
</feature>
<dbReference type="Pfam" id="PF00486">
    <property type="entry name" value="Trans_reg_C"/>
    <property type="match status" value="1"/>
</dbReference>